<evidence type="ECO:0000256" key="7">
    <source>
        <dbReference type="ARBA" id="ARBA00023288"/>
    </source>
</evidence>
<comment type="caution">
    <text evidence="8">The sequence shown here is derived from an EMBL/GenBank/DDBJ whole genome shotgun (WGS) entry which is preliminary data.</text>
</comment>
<gene>
    <name evidence="8" type="primary">Lypd3</name>
    <name evidence="8" type="ORF">NOTPEN_R14630</name>
</gene>
<dbReference type="InterPro" id="IPR045860">
    <property type="entry name" value="Snake_toxin-like_sf"/>
</dbReference>
<dbReference type="GO" id="GO:0005886">
    <property type="term" value="C:plasma membrane"/>
    <property type="evidence" value="ECO:0007669"/>
    <property type="project" value="UniProtKB-SubCell"/>
</dbReference>
<organism evidence="8 9">
    <name type="scientific">Nothoprocta pentlandii</name>
    <dbReference type="NCBI Taxonomy" id="2585814"/>
    <lineage>
        <taxon>Eukaryota</taxon>
        <taxon>Metazoa</taxon>
        <taxon>Chordata</taxon>
        <taxon>Craniata</taxon>
        <taxon>Vertebrata</taxon>
        <taxon>Euteleostomi</taxon>
        <taxon>Archelosauria</taxon>
        <taxon>Archosauria</taxon>
        <taxon>Dinosauria</taxon>
        <taxon>Saurischia</taxon>
        <taxon>Theropoda</taxon>
        <taxon>Coelurosauria</taxon>
        <taxon>Aves</taxon>
        <taxon>Palaeognathae</taxon>
        <taxon>Tinamiformes</taxon>
        <taxon>Tinamidae</taxon>
        <taxon>Nothoprocta</taxon>
    </lineage>
</organism>
<dbReference type="GO" id="GO:0030154">
    <property type="term" value="P:cell differentiation"/>
    <property type="evidence" value="ECO:0007669"/>
    <property type="project" value="UniProtKB-ARBA"/>
</dbReference>
<keyword evidence="3" id="KW-0336">GPI-anchor</keyword>
<keyword evidence="4" id="KW-0732">Signal</keyword>
<evidence type="ECO:0000256" key="1">
    <source>
        <dbReference type="ARBA" id="ARBA00004609"/>
    </source>
</evidence>
<keyword evidence="7" id="KW-0449">Lipoprotein</keyword>
<dbReference type="PANTHER" id="PTHR10624">
    <property type="entry name" value="UROKINASE PLASMINOGEN ACTIVATOR SURFACE RECEPTOR-RELATED"/>
    <property type="match status" value="1"/>
</dbReference>
<evidence type="ECO:0000256" key="4">
    <source>
        <dbReference type="ARBA" id="ARBA00022729"/>
    </source>
</evidence>
<keyword evidence="2" id="KW-1003">Cell membrane</keyword>
<name>A0A7K7AEQ4_9AVES</name>
<evidence type="ECO:0000313" key="8">
    <source>
        <dbReference type="EMBL" id="NWX94650.1"/>
    </source>
</evidence>
<dbReference type="AlphaFoldDB" id="A0A7K7AEQ4"/>
<evidence type="ECO:0000256" key="3">
    <source>
        <dbReference type="ARBA" id="ARBA00022622"/>
    </source>
</evidence>
<dbReference type="SUPFAM" id="SSF57302">
    <property type="entry name" value="Snake toxin-like"/>
    <property type="match status" value="1"/>
</dbReference>
<keyword evidence="9" id="KW-1185">Reference proteome</keyword>
<dbReference type="EMBL" id="VZSG01002978">
    <property type="protein sequence ID" value="NWX94650.1"/>
    <property type="molecule type" value="Genomic_DNA"/>
</dbReference>
<keyword evidence="6" id="KW-0325">Glycoprotein</keyword>
<dbReference type="Gene3D" id="2.10.60.10">
    <property type="entry name" value="CD59"/>
    <property type="match status" value="1"/>
</dbReference>
<reference evidence="8 9" key="1">
    <citation type="submission" date="2019-09" db="EMBL/GenBank/DDBJ databases">
        <title>Bird 10,000 Genomes (B10K) Project - Family phase.</title>
        <authorList>
            <person name="Zhang G."/>
        </authorList>
    </citation>
    <scope>NUCLEOTIDE SEQUENCE [LARGE SCALE GENOMIC DNA]</scope>
    <source>
        <strain evidence="8">B10K-MSB-04</strain>
    </source>
</reference>
<comment type="subcellular location">
    <subcellularLocation>
        <location evidence="1">Cell membrane</location>
        <topology evidence="1">Lipid-anchor</topology>
        <topology evidence="1">GPI-anchor</topology>
    </subcellularLocation>
</comment>
<keyword evidence="5" id="KW-0472">Membrane</keyword>
<sequence>ECYGELTGCFHGNLTLTLGSVSLWREVRGCARDGSCTRAAVGAGAVGLSGSCCSGSLCNRDLRAKSFFAPDLPRLEMLPHNASKTGGNSAETG</sequence>
<evidence type="ECO:0000256" key="2">
    <source>
        <dbReference type="ARBA" id="ARBA00022475"/>
    </source>
</evidence>
<protein>
    <submittedName>
        <fullName evidence="8">LYPD3 protein</fullName>
    </submittedName>
</protein>
<evidence type="ECO:0000313" key="9">
    <source>
        <dbReference type="Proteomes" id="UP000538817"/>
    </source>
</evidence>
<dbReference type="PANTHER" id="PTHR10624:SF8">
    <property type="entry name" value="LY6_PLAUR DOMAIN-CONTAINING PROTEIN 3"/>
    <property type="match status" value="1"/>
</dbReference>
<proteinExistence type="predicted"/>
<dbReference type="GO" id="GO:0098552">
    <property type="term" value="C:side of membrane"/>
    <property type="evidence" value="ECO:0007669"/>
    <property type="project" value="UniProtKB-KW"/>
</dbReference>
<feature type="non-terminal residue" evidence="8">
    <location>
        <position position="93"/>
    </location>
</feature>
<accession>A0A7K7AEQ4</accession>
<evidence type="ECO:0000256" key="6">
    <source>
        <dbReference type="ARBA" id="ARBA00023180"/>
    </source>
</evidence>
<dbReference type="Proteomes" id="UP000538817">
    <property type="component" value="Unassembled WGS sequence"/>
</dbReference>
<evidence type="ECO:0000256" key="5">
    <source>
        <dbReference type="ARBA" id="ARBA00023136"/>
    </source>
</evidence>
<feature type="non-terminal residue" evidence="8">
    <location>
        <position position="1"/>
    </location>
</feature>